<evidence type="ECO:0000313" key="1">
    <source>
        <dbReference type="EMBL" id="RPA70515.1"/>
    </source>
</evidence>
<dbReference type="Proteomes" id="UP000275078">
    <property type="component" value="Unassembled WGS sequence"/>
</dbReference>
<proteinExistence type="predicted"/>
<accession>A0A3N4H6C4</accession>
<dbReference type="EMBL" id="ML120320">
    <property type="protein sequence ID" value="RPA70515.1"/>
    <property type="molecule type" value="Genomic_DNA"/>
</dbReference>
<name>A0A3N4H6C4_ASCIM</name>
<protein>
    <submittedName>
        <fullName evidence="1">Uncharacterized protein</fullName>
    </submittedName>
</protein>
<dbReference type="AlphaFoldDB" id="A0A3N4H6C4"/>
<evidence type="ECO:0000313" key="2">
    <source>
        <dbReference type="Proteomes" id="UP000275078"/>
    </source>
</evidence>
<gene>
    <name evidence="1" type="ORF">BJ508DRAFT_337128</name>
</gene>
<reference evidence="1 2" key="1">
    <citation type="journal article" date="2018" name="Nat. Ecol. Evol.">
        <title>Pezizomycetes genomes reveal the molecular basis of ectomycorrhizal truffle lifestyle.</title>
        <authorList>
            <person name="Murat C."/>
            <person name="Payen T."/>
            <person name="Noel B."/>
            <person name="Kuo A."/>
            <person name="Morin E."/>
            <person name="Chen J."/>
            <person name="Kohler A."/>
            <person name="Krizsan K."/>
            <person name="Balestrini R."/>
            <person name="Da Silva C."/>
            <person name="Montanini B."/>
            <person name="Hainaut M."/>
            <person name="Levati E."/>
            <person name="Barry K.W."/>
            <person name="Belfiori B."/>
            <person name="Cichocki N."/>
            <person name="Clum A."/>
            <person name="Dockter R.B."/>
            <person name="Fauchery L."/>
            <person name="Guy J."/>
            <person name="Iotti M."/>
            <person name="Le Tacon F."/>
            <person name="Lindquist E.A."/>
            <person name="Lipzen A."/>
            <person name="Malagnac F."/>
            <person name="Mello A."/>
            <person name="Molinier V."/>
            <person name="Miyauchi S."/>
            <person name="Poulain J."/>
            <person name="Riccioni C."/>
            <person name="Rubini A."/>
            <person name="Sitrit Y."/>
            <person name="Splivallo R."/>
            <person name="Traeger S."/>
            <person name="Wang M."/>
            <person name="Zifcakova L."/>
            <person name="Wipf D."/>
            <person name="Zambonelli A."/>
            <person name="Paolocci F."/>
            <person name="Nowrousian M."/>
            <person name="Ottonello S."/>
            <person name="Baldrian P."/>
            <person name="Spatafora J.W."/>
            <person name="Henrissat B."/>
            <person name="Nagy L.G."/>
            <person name="Aury J.M."/>
            <person name="Wincker P."/>
            <person name="Grigoriev I.V."/>
            <person name="Bonfante P."/>
            <person name="Martin F.M."/>
        </authorList>
    </citation>
    <scope>NUCLEOTIDE SEQUENCE [LARGE SCALE GENOMIC DNA]</scope>
    <source>
        <strain evidence="1 2">RN42</strain>
    </source>
</reference>
<organism evidence="1 2">
    <name type="scientific">Ascobolus immersus RN42</name>
    <dbReference type="NCBI Taxonomy" id="1160509"/>
    <lineage>
        <taxon>Eukaryota</taxon>
        <taxon>Fungi</taxon>
        <taxon>Dikarya</taxon>
        <taxon>Ascomycota</taxon>
        <taxon>Pezizomycotina</taxon>
        <taxon>Pezizomycetes</taxon>
        <taxon>Pezizales</taxon>
        <taxon>Ascobolaceae</taxon>
        <taxon>Ascobolus</taxon>
    </lineage>
</organism>
<keyword evidence="2" id="KW-1185">Reference proteome</keyword>
<sequence length="131" mass="15682">MGFNGVREENEMGGVAWVAMVVEVSKLPFMPAVVRESINRYEPEFEDGRWTERLFDQHKRFYWYAVDVYLFCFFWCVRQDLQTAWNARMKDPRFSVQPLVGGVDLETLRVRERQMLEPYHPQFLPADRPID</sequence>